<protein>
    <submittedName>
        <fullName evidence="1">Uncharacterized protein</fullName>
    </submittedName>
</protein>
<dbReference type="EMBL" id="FOHX01000027">
    <property type="protein sequence ID" value="SEU46871.1"/>
    <property type="molecule type" value="Genomic_DNA"/>
</dbReference>
<organism evidence="1 2">
    <name type="scientific">Nonomuraea wenchangensis</name>
    <dbReference type="NCBI Taxonomy" id="568860"/>
    <lineage>
        <taxon>Bacteria</taxon>
        <taxon>Bacillati</taxon>
        <taxon>Actinomycetota</taxon>
        <taxon>Actinomycetes</taxon>
        <taxon>Streptosporangiales</taxon>
        <taxon>Streptosporangiaceae</taxon>
        <taxon>Nonomuraea</taxon>
    </lineage>
</organism>
<dbReference type="AlphaFoldDB" id="A0A1I0LUB2"/>
<accession>A0A1I0LUB2</accession>
<evidence type="ECO:0000313" key="1">
    <source>
        <dbReference type="EMBL" id="SEU46871.1"/>
    </source>
</evidence>
<keyword evidence="2" id="KW-1185">Reference proteome</keyword>
<dbReference type="Proteomes" id="UP000199361">
    <property type="component" value="Unassembled WGS sequence"/>
</dbReference>
<name>A0A1I0LUB2_9ACTN</name>
<sequence length="256" mass="29225">MFRLMVWADVRGAKPWKDHPMPENGYEKKRVRDYAKAHGLTYQQAHQALTGERERRPVVFAAGLTQDGRPWVSSWDGDPHHDVNPACGHHLRALCGGCGVCTTCDGCYCAELAQNAALDAEAEREMREHLEHDEHRADCWRCEREREESADYTRCPKCGLAYPDGIGDHHRHNPPYCRPLPTYRVGIDWGYLRGQHVTLVGTHYNITGYVLPDQDAPDPTAYHPYMQLRRTDPGYEGEVAPFCPRDWLEVHPAPVQ</sequence>
<evidence type="ECO:0000313" key="2">
    <source>
        <dbReference type="Proteomes" id="UP000199361"/>
    </source>
</evidence>
<reference evidence="1 2" key="1">
    <citation type="submission" date="2016-10" db="EMBL/GenBank/DDBJ databases">
        <authorList>
            <person name="de Groot N.N."/>
        </authorList>
    </citation>
    <scope>NUCLEOTIDE SEQUENCE [LARGE SCALE GENOMIC DNA]</scope>
    <source>
        <strain evidence="1 2">CGMCC 4.5598</strain>
    </source>
</reference>
<dbReference type="STRING" id="568860.SAMN05421811_127167"/>
<proteinExistence type="predicted"/>
<gene>
    <name evidence="1" type="ORF">SAMN05421811_127167</name>
</gene>